<sequence>MLDDTVFTLTALKMRAAFFLVLDAFYWTSISLSELGLSQDLGDECDFELQSCTLNFSECALSHFEQDIYVCQCRDGYVVENSECSECIRLHISMG</sequence>
<dbReference type="EMBL" id="CAJPEV010005421">
    <property type="protein sequence ID" value="CAG0903139.1"/>
    <property type="molecule type" value="Genomic_DNA"/>
</dbReference>
<dbReference type="Proteomes" id="UP000677054">
    <property type="component" value="Unassembled WGS sequence"/>
</dbReference>
<proteinExistence type="predicted"/>
<gene>
    <name evidence="1" type="ORF">DSTB1V02_LOCUS12940</name>
</gene>
<keyword evidence="2" id="KW-1185">Reference proteome</keyword>
<evidence type="ECO:0008006" key="3">
    <source>
        <dbReference type="Google" id="ProtNLM"/>
    </source>
</evidence>
<dbReference type="EMBL" id="LR904938">
    <property type="protein sequence ID" value="CAD7253190.1"/>
    <property type="molecule type" value="Genomic_DNA"/>
</dbReference>
<accession>A0A7R9AFK2</accession>
<organism evidence="1">
    <name type="scientific">Darwinula stevensoni</name>
    <dbReference type="NCBI Taxonomy" id="69355"/>
    <lineage>
        <taxon>Eukaryota</taxon>
        <taxon>Metazoa</taxon>
        <taxon>Ecdysozoa</taxon>
        <taxon>Arthropoda</taxon>
        <taxon>Crustacea</taxon>
        <taxon>Oligostraca</taxon>
        <taxon>Ostracoda</taxon>
        <taxon>Podocopa</taxon>
        <taxon>Podocopida</taxon>
        <taxon>Darwinulocopina</taxon>
        <taxon>Darwinuloidea</taxon>
        <taxon>Darwinulidae</taxon>
        <taxon>Darwinula</taxon>
    </lineage>
</organism>
<name>A0A7R9AFK2_9CRUS</name>
<reference evidence="1" key="1">
    <citation type="submission" date="2020-11" db="EMBL/GenBank/DDBJ databases">
        <authorList>
            <person name="Tran Van P."/>
        </authorList>
    </citation>
    <scope>NUCLEOTIDE SEQUENCE</scope>
</reference>
<evidence type="ECO:0000313" key="1">
    <source>
        <dbReference type="EMBL" id="CAD7253190.1"/>
    </source>
</evidence>
<dbReference type="AlphaFoldDB" id="A0A7R9AFK2"/>
<feature type="non-terminal residue" evidence="1">
    <location>
        <position position="95"/>
    </location>
</feature>
<protein>
    <recommendedName>
        <fullName evidence="3">EGF-like domain-containing protein</fullName>
    </recommendedName>
</protein>
<evidence type="ECO:0000313" key="2">
    <source>
        <dbReference type="Proteomes" id="UP000677054"/>
    </source>
</evidence>